<dbReference type="InterPro" id="IPR001841">
    <property type="entry name" value="Znf_RING"/>
</dbReference>
<dbReference type="Proteomes" id="UP001314170">
    <property type="component" value="Unassembled WGS sequence"/>
</dbReference>
<organism evidence="13 14">
    <name type="scientific">Dovyalis caffra</name>
    <dbReference type="NCBI Taxonomy" id="77055"/>
    <lineage>
        <taxon>Eukaryota</taxon>
        <taxon>Viridiplantae</taxon>
        <taxon>Streptophyta</taxon>
        <taxon>Embryophyta</taxon>
        <taxon>Tracheophyta</taxon>
        <taxon>Spermatophyta</taxon>
        <taxon>Magnoliopsida</taxon>
        <taxon>eudicotyledons</taxon>
        <taxon>Gunneridae</taxon>
        <taxon>Pentapetalae</taxon>
        <taxon>rosids</taxon>
        <taxon>fabids</taxon>
        <taxon>Malpighiales</taxon>
        <taxon>Salicaceae</taxon>
        <taxon>Flacourtieae</taxon>
        <taxon>Dovyalis</taxon>
    </lineage>
</organism>
<protein>
    <recommendedName>
        <fullName evidence="15">Lysine-specific demethylase JMJ25</fullName>
    </recommendedName>
</protein>
<dbReference type="PROSITE" id="PS50089">
    <property type="entry name" value="ZF_RING_2"/>
    <property type="match status" value="1"/>
</dbReference>
<comment type="subcellular location">
    <subcellularLocation>
        <location evidence="1">Nucleus</location>
    </subcellularLocation>
</comment>
<dbReference type="PROSITE" id="PS51667">
    <property type="entry name" value="WRC"/>
    <property type="match status" value="1"/>
</dbReference>
<comment type="caution">
    <text evidence="13">The sequence shown here is derived from an EMBL/GenBank/DDBJ whole genome shotgun (WGS) entry which is preliminary data.</text>
</comment>
<feature type="domain" description="JmjC" evidence="11">
    <location>
        <begin position="613"/>
        <end position="897"/>
    </location>
</feature>
<evidence type="ECO:0008006" key="15">
    <source>
        <dbReference type="Google" id="ProtNLM"/>
    </source>
</evidence>
<comment type="similarity">
    <text evidence="2">Belongs to the JARID1 histone demethylase family.</text>
</comment>
<dbReference type="GO" id="GO:0006357">
    <property type="term" value="P:regulation of transcription by RNA polymerase II"/>
    <property type="evidence" value="ECO:0007669"/>
    <property type="project" value="TreeGrafter"/>
</dbReference>
<name>A0AAV1RWD7_9ROSI</name>
<dbReference type="Pfam" id="PF10497">
    <property type="entry name" value="zf-4CXXC_R1"/>
    <property type="match status" value="1"/>
</dbReference>
<dbReference type="Gene3D" id="2.60.120.650">
    <property type="entry name" value="Cupin"/>
    <property type="match status" value="1"/>
</dbReference>
<evidence type="ECO:0000256" key="2">
    <source>
        <dbReference type="ARBA" id="ARBA00006801"/>
    </source>
</evidence>
<feature type="compositionally biased region" description="Basic and acidic residues" evidence="9">
    <location>
        <begin position="732"/>
        <end position="741"/>
    </location>
</feature>
<dbReference type="GO" id="GO:0032454">
    <property type="term" value="F:histone H3K9 demethylase activity"/>
    <property type="evidence" value="ECO:0007669"/>
    <property type="project" value="InterPro"/>
</dbReference>
<evidence type="ECO:0000259" key="11">
    <source>
        <dbReference type="PROSITE" id="PS51184"/>
    </source>
</evidence>
<evidence type="ECO:0000256" key="9">
    <source>
        <dbReference type="SAM" id="MobiDB-lite"/>
    </source>
</evidence>
<keyword evidence="6" id="KW-0539">Nucleus</keyword>
<dbReference type="PROSITE" id="PS51184">
    <property type="entry name" value="JMJC"/>
    <property type="match status" value="1"/>
</dbReference>
<dbReference type="InterPro" id="IPR014977">
    <property type="entry name" value="WRC_dom"/>
</dbReference>
<dbReference type="GO" id="GO:0031490">
    <property type="term" value="F:chromatin DNA binding"/>
    <property type="evidence" value="ECO:0007669"/>
    <property type="project" value="TreeGrafter"/>
</dbReference>
<keyword evidence="7" id="KW-0863">Zinc-finger</keyword>
<evidence type="ECO:0000256" key="3">
    <source>
        <dbReference type="ARBA" id="ARBA00022723"/>
    </source>
</evidence>
<dbReference type="InterPro" id="IPR003347">
    <property type="entry name" value="JmjC_dom"/>
</dbReference>
<accession>A0AAV1RWD7</accession>
<keyword evidence="14" id="KW-1185">Reference proteome</keyword>
<evidence type="ECO:0000313" key="14">
    <source>
        <dbReference type="Proteomes" id="UP001314170"/>
    </source>
</evidence>
<evidence type="ECO:0000256" key="5">
    <source>
        <dbReference type="ARBA" id="ARBA00023163"/>
    </source>
</evidence>
<feature type="domain" description="WRC" evidence="12">
    <location>
        <begin position="18"/>
        <end position="62"/>
    </location>
</feature>
<dbReference type="InterPro" id="IPR018866">
    <property type="entry name" value="Znf-4CXXC_R1"/>
</dbReference>
<keyword evidence="4" id="KW-0805">Transcription regulation</keyword>
<proteinExistence type="inferred from homology"/>
<dbReference type="PANTHER" id="PTHR12549">
    <property type="entry name" value="JMJC DOMAIN-CONTAINING HISTONE DEMETHYLATION PROTEIN"/>
    <property type="match status" value="1"/>
</dbReference>
<evidence type="ECO:0000256" key="6">
    <source>
        <dbReference type="ARBA" id="ARBA00023242"/>
    </source>
</evidence>
<evidence type="ECO:0000256" key="8">
    <source>
        <dbReference type="PROSITE-ProRule" id="PRU01002"/>
    </source>
</evidence>
<gene>
    <name evidence="13" type="ORF">DCAF_LOCUS15756</name>
</gene>
<reference evidence="13 14" key="1">
    <citation type="submission" date="2024-01" db="EMBL/GenBank/DDBJ databases">
        <authorList>
            <person name="Waweru B."/>
        </authorList>
    </citation>
    <scope>NUCLEOTIDE SEQUENCE [LARGE SCALE GENOMIC DNA]</scope>
</reference>
<dbReference type="Pfam" id="PF08879">
    <property type="entry name" value="WRC"/>
    <property type="match status" value="1"/>
</dbReference>
<dbReference type="Pfam" id="PF02373">
    <property type="entry name" value="JmjC"/>
    <property type="match status" value="1"/>
</dbReference>
<sequence length="966" mass="109801">MDHPRSSSANGEENGGGIPDDLRCKRSDGKQWRCTAMSMPDKTVCEKHYIQAKKRAANSALRASLKKAKRKSIGESDIYLESKSDDFDIPLVNLKVEEDQPISVPSKRYKDKVTKSQSRYSPETPIRSLSGRNSLKVKEDSQREFEFEENWRSYKTPPLSTMGSSRSRSQRSFDASAMTEYSDASTDASEGIGGQTCHQCRRNDRSRVTWCLKCDKRGFCDSCISEWYSDIPLEEIEKVCPACRGICNCRGCLRGDNMVKVRIREIPVLDKLQYLHCLLSSVLPIVKQIHREQCFEVELEQRLRGTDIDLVRAKLNADDLMCCNICRIPIIDYHRHCANCSYDLCLHCCQDLRGALEHGVETEVDENLIDGRSQDNETPSELVRESRARLNLSDKYQGWKANNDGSIPCPPKEHGGCNYSSLNLSRIFKMNWVAKLVKNVEEMVTGCNTYGSGTLQKSGLNDSTLCQYAHREDSDDNFLYCPLSEDVKTDGINKFRKHWVRGEPVIVKQVFDSSSISSWDPMAIWRGIRETSDEKTKDVNRMVKAIDCLHWSEVDIDLDQFIRGYSEGRIRKNGSPEMLKLKDWPSPSASEEFLLYQRPEFISKLPFVEFIHSRLGILNVAAKLPHYSLQNDVGPKICISYGSHEELGVGDSVINLHFKTRDMVYLLVHTCEAKTKGSQENGSLDSEKSLDEGRWPDISLDGHDIQDEVRTAADKDEKTEHQEFDNTTSIEEIERIEDQGAERTAGVQEVERMETTRVEEVEGMEDQQFKQESEDIPVEIHPGVNWDVFRRQDVPKLIDYLRTCCKDLWKPDNIVDDFVTCPLYDGTVFLNSFHKRRLKEEFGVEPWSFQQRLGQAVFVPAGCPFQVRNLQSNVQLGLDFLSPESLGVAARLAEEIRCLPNDHEAKLQVLEVGKMSLYAASSAIKEVQKLVLDPKLGAEIGFEDPHLTAAVSENLEKAKQRQISCA</sequence>
<evidence type="ECO:0000256" key="4">
    <source>
        <dbReference type="ARBA" id="ARBA00023015"/>
    </source>
</evidence>
<comment type="caution">
    <text evidence="8">Lacks conserved residue(s) required for the propagation of feature annotation.</text>
</comment>
<evidence type="ECO:0000256" key="1">
    <source>
        <dbReference type="ARBA" id="ARBA00004123"/>
    </source>
</evidence>
<evidence type="ECO:0000259" key="10">
    <source>
        <dbReference type="PROSITE" id="PS50089"/>
    </source>
</evidence>
<dbReference type="GO" id="GO:0000785">
    <property type="term" value="C:chromatin"/>
    <property type="evidence" value="ECO:0007669"/>
    <property type="project" value="TreeGrafter"/>
</dbReference>
<feature type="region of interest" description="Disordered" evidence="9">
    <location>
        <begin position="676"/>
        <end position="748"/>
    </location>
</feature>
<dbReference type="GO" id="GO:0008270">
    <property type="term" value="F:zinc ion binding"/>
    <property type="evidence" value="ECO:0007669"/>
    <property type="project" value="UniProtKB-KW"/>
</dbReference>
<dbReference type="GO" id="GO:0003712">
    <property type="term" value="F:transcription coregulator activity"/>
    <property type="evidence" value="ECO:0007669"/>
    <property type="project" value="TreeGrafter"/>
</dbReference>
<keyword evidence="3" id="KW-0479">Metal-binding</keyword>
<dbReference type="SMART" id="SM00558">
    <property type="entry name" value="JmjC"/>
    <property type="match status" value="1"/>
</dbReference>
<dbReference type="GO" id="GO:0000118">
    <property type="term" value="C:histone deacetylase complex"/>
    <property type="evidence" value="ECO:0007669"/>
    <property type="project" value="TreeGrafter"/>
</dbReference>
<dbReference type="PANTHER" id="PTHR12549:SF17">
    <property type="entry name" value="E3 UBIQUITIN-PROTEIN LIGASE JMJ24"/>
    <property type="match status" value="1"/>
</dbReference>
<keyword evidence="5" id="KW-0804">Transcription</keyword>
<dbReference type="InterPro" id="IPR045109">
    <property type="entry name" value="LSDs-like"/>
</dbReference>
<dbReference type="AlphaFoldDB" id="A0AAV1RWD7"/>
<evidence type="ECO:0000313" key="13">
    <source>
        <dbReference type="EMBL" id="CAK7340670.1"/>
    </source>
</evidence>
<feature type="region of interest" description="Disordered" evidence="9">
    <location>
        <begin position="1"/>
        <end position="24"/>
    </location>
</feature>
<dbReference type="EMBL" id="CAWUPB010001160">
    <property type="protein sequence ID" value="CAK7340670.1"/>
    <property type="molecule type" value="Genomic_DNA"/>
</dbReference>
<evidence type="ECO:0000259" key="12">
    <source>
        <dbReference type="PROSITE" id="PS51667"/>
    </source>
</evidence>
<feature type="domain" description="RING-type" evidence="10">
    <location>
        <begin position="197"/>
        <end position="244"/>
    </location>
</feature>
<feature type="region of interest" description="Disordered" evidence="9">
    <location>
        <begin position="103"/>
        <end position="135"/>
    </location>
</feature>
<dbReference type="SUPFAM" id="SSF51197">
    <property type="entry name" value="Clavaminate synthase-like"/>
    <property type="match status" value="1"/>
</dbReference>
<keyword evidence="7" id="KW-0862">Zinc</keyword>
<feature type="compositionally biased region" description="Basic and acidic residues" evidence="9">
    <location>
        <begin position="685"/>
        <end position="724"/>
    </location>
</feature>
<evidence type="ECO:0000256" key="7">
    <source>
        <dbReference type="PROSITE-ProRule" id="PRU00175"/>
    </source>
</evidence>